<feature type="region of interest" description="Disordered" evidence="1">
    <location>
        <begin position="99"/>
        <end position="154"/>
    </location>
</feature>
<accession>A0A7M1RSM4</accession>
<protein>
    <submittedName>
        <fullName evidence="2">Uncharacterized protein</fullName>
    </submittedName>
</protein>
<dbReference type="GeneID" id="65131223"/>
<dbReference type="Proteomes" id="UP000593599">
    <property type="component" value="Segment"/>
</dbReference>
<feature type="compositionally biased region" description="Basic and acidic residues" evidence="1">
    <location>
        <begin position="109"/>
        <end position="118"/>
    </location>
</feature>
<name>A0A7M1RSM4_9CAUD</name>
<dbReference type="KEGG" id="vg:65131223"/>
<evidence type="ECO:0000313" key="2">
    <source>
        <dbReference type="EMBL" id="QOR57286.1"/>
    </source>
</evidence>
<keyword evidence="3" id="KW-1185">Reference proteome</keyword>
<proteinExistence type="predicted"/>
<sequence>MGKISKYSNLYDKDGKLIRSVDSISGRLDDHTIEELENIVDELAKDETKRTEYTNSMSVLMHMYETKGNPHKNEIVKKINEYVRTKTTKAEVINALKDINITESNDSSNDIKDEEARENGSSAKRRISDTSEGTGELGGGSDSNETDTTISTAA</sequence>
<dbReference type="RefSeq" id="YP_010112738.1">
    <property type="nucleotide sequence ID" value="NC_055895.1"/>
</dbReference>
<evidence type="ECO:0000256" key="1">
    <source>
        <dbReference type="SAM" id="MobiDB-lite"/>
    </source>
</evidence>
<dbReference type="EMBL" id="MT774402">
    <property type="protein sequence ID" value="QOR57286.1"/>
    <property type="molecule type" value="Genomic_DNA"/>
</dbReference>
<evidence type="ECO:0000313" key="3">
    <source>
        <dbReference type="Proteomes" id="UP000593599"/>
    </source>
</evidence>
<organism evidence="2 3">
    <name type="scientific">uncultured phage cr7_1</name>
    <dbReference type="NCBI Taxonomy" id="2772086"/>
    <lineage>
        <taxon>Viruses</taxon>
        <taxon>Duplodnaviria</taxon>
        <taxon>Heunggongvirae</taxon>
        <taxon>Uroviricota</taxon>
        <taxon>Caudoviricetes</taxon>
        <taxon>Crassvirales</taxon>
        <taxon>Suoliviridae</taxon>
        <taxon>Oafivirinae</taxon>
        <taxon>Burzaovirus</taxon>
        <taxon>Burzaovirus coli</taxon>
    </lineage>
</organism>
<reference evidence="2 3" key="1">
    <citation type="submission" date="2020-07" db="EMBL/GenBank/DDBJ databases">
        <title>Taxonomic proposal: Crassvirales, a new order of highly abundant and diverse bacterial viruses.</title>
        <authorList>
            <person name="Shkoporov A.N."/>
            <person name="Stockdale S.R."/>
            <person name="Guerin E."/>
            <person name="Ross R.P."/>
            <person name="Hill C."/>
        </authorList>
    </citation>
    <scope>NUCLEOTIDE SEQUENCE [LARGE SCALE GENOMIC DNA]</scope>
</reference>